<name>A0A3M7R5I4_BRAPC</name>
<organism evidence="1 2">
    <name type="scientific">Brachionus plicatilis</name>
    <name type="common">Marine rotifer</name>
    <name type="synonym">Brachionus muelleri</name>
    <dbReference type="NCBI Taxonomy" id="10195"/>
    <lineage>
        <taxon>Eukaryota</taxon>
        <taxon>Metazoa</taxon>
        <taxon>Spiralia</taxon>
        <taxon>Gnathifera</taxon>
        <taxon>Rotifera</taxon>
        <taxon>Eurotatoria</taxon>
        <taxon>Monogononta</taxon>
        <taxon>Pseudotrocha</taxon>
        <taxon>Ploima</taxon>
        <taxon>Brachionidae</taxon>
        <taxon>Brachionus</taxon>
    </lineage>
</organism>
<dbReference type="EMBL" id="REGN01004185">
    <property type="protein sequence ID" value="RNA18709.1"/>
    <property type="molecule type" value="Genomic_DNA"/>
</dbReference>
<keyword evidence="2" id="KW-1185">Reference proteome</keyword>
<protein>
    <submittedName>
        <fullName evidence="1">Uncharacterized protein</fullName>
    </submittedName>
</protein>
<gene>
    <name evidence="1" type="ORF">BpHYR1_041308</name>
</gene>
<accession>A0A3M7R5I4</accession>
<evidence type="ECO:0000313" key="1">
    <source>
        <dbReference type="EMBL" id="RNA18709.1"/>
    </source>
</evidence>
<sequence length="118" mass="13701">MPNSWKKFGQKKLPTDHFVCRTTVLKIFASKMPKTPSLKDERVLHMLSLSIRLEKKCSPFFIIERVTGVYIQCFYKKSKWAKLLNFTSGFISKNSLVGLLKKFGLGLDLKLVTFKQPW</sequence>
<dbReference type="AlphaFoldDB" id="A0A3M7R5I4"/>
<proteinExistence type="predicted"/>
<comment type="caution">
    <text evidence="1">The sequence shown here is derived from an EMBL/GenBank/DDBJ whole genome shotgun (WGS) entry which is preliminary data.</text>
</comment>
<evidence type="ECO:0000313" key="2">
    <source>
        <dbReference type="Proteomes" id="UP000276133"/>
    </source>
</evidence>
<dbReference type="Proteomes" id="UP000276133">
    <property type="component" value="Unassembled WGS sequence"/>
</dbReference>
<reference evidence="1 2" key="1">
    <citation type="journal article" date="2018" name="Sci. Rep.">
        <title>Genomic signatures of local adaptation to the degree of environmental predictability in rotifers.</title>
        <authorList>
            <person name="Franch-Gras L."/>
            <person name="Hahn C."/>
            <person name="Garcia-Roger E.M."/>
            <person name="Carmona M.J."/>
            <person name="Serra M."/>
            <person name="Gomez A."/>
        </authorList>
    </citation>
    <scope>NUCLEOTIDE SEQUENCE [LARGE SCALE GENOMIC DNA]</scope>
    <source>
        <strain evidence="1">HYR1</strain>
    </source>
</reference>